<dbReference type="Gene3D" id="1.25.40.10">
    <property type="entry name" value="Tetratricopeptide repeat domain"/>
    <property type="match status" value="1"/>
</dbReference>
<dbReference type="SMART" id="SM00252">
    <property type="entry name" value="SH2"/>
    <property type="match status" value="1"/>
</dbReference>
<feature type="compositionally biased region" description="Polar residues" evidence="3">
    <location>
        <begin position="427"/>
        <end position="451"/>
    </location>
</feature>
<feature type="domain" description="SH2" evidence="4">
    <location>
        <begin position="113"/>
        <end position="199"/>
    </location>
</feature>
<evidence type="ECO:0000313" key="6">
    <source>
        <dbReference type="Proteomes" id="UP000794436"/>
    </source>
</evidence>
<evidence type="ECO:0000313" key="5">
    <source>
        <dbReference type="EMBL" id="TMW55993.1"/>
    </source>
</evidence>
<keyword evidence="6" id="KW-1185">Reference proteome</keyword>
<evidence type="ECO:0000259" key="4">
    <source>
        <dbReference type="PROSITE" id="PS50001"/>
    </source>
</evidence>
<dbReference type="Pfam" id="PF13424">
    <property type="entry name" value="TPR_12"/>
    <property type="match status" value="1"/>
</dbReference>
<reference evidence="5" key="1">
    <citation type="submission" date="2019-03" db="EMBL/GenBank/DDBJ databases">
        <title>Long read genome sequence of the mycoparasitic Pythium oligandrum ATCC 38472 isolated from sugarbeet rhizosphere.</title>
        <authorList>
            <person name="Gaulin E."/>
        </authorList>
    </citation>
    <scope>NUCLEOTIDE SEQUENCE</scope>
    <source>
        <strain evidence="5">ATCC 38472_TT</strain>
    </source>
</reference>
<dbReference type="InterPro" id="IPR000980">
    <property type="entry name" value="SH2"/>
</dbReference>
<dbReference type="SMART" id="SM00028">
    <property type="entry name" value="TPR"/>
    <property type="match status" value="2"/>
</dbReference>
<organism evidence="5 6">
    <name type="scientific">Pythium oligandrum</name>
    <name type="common">Mycoparasitic fungus</name>
    <dbReference type="NCBI Taxonomy" id="41045"/>
    <lineage>
        <taxon>Eukaryota</taxon>
        <taxon>Sar</taxon>
        <taxon>Stramenopiles</taxon>
        <taxon>Oomycota</taxon>
        <taxon>Peronosporomycetes</taxon>
        <taxon>Pythiales</taxon>
        <taxon>Pythiaceae</taxon>
        <taxon>Pythium</taxon>
    </lineage>
</organism>
<dbReference type="PROSITE" id="PS50005">
    <property type="entry name" value="TPR"/>
    <property type="match status" value="1"/>
</dbReference>
<dbReference type="InterPro" id="IPR011990">
    <property type="entry name" value="TPR-like_helical_dom_sf"/>
</dbReference>
<dbReference type="CDD" id="cd00173">
    <property type="entry name" value="SH2"/>
    <property type="match status" value="1"/>
</dbReference>
<keyword evidence="1" id="KW-0727">SH2 domain</keyword>
<dbReference type="SUPFAM" id="SSF48452">
    <property type="entry name" value="TPR-like"/>
    <property type="match status" value="1"/>
</dbReference>
<evidence type="ECO:0000256" key="3">
    <source>
        <dbReference type="SAM" id="MobiDB-lite"/>
    </source>
</evidence>
<keyword evidence="2" id="KW-0802">TPR repeat</keyword>
<dbReference type="Gene3D" id="3.30.505.10">
    <property type="entry name" value="SH2 domain"/>
    <property type="match status" value="1"/>
</dbReference>
<dbReference type="EMBL" id="SPLM01000146">
    <property type="protein sequence ID" value="TMW55993.1"/>
    <property type="molecule type" value="Genomic_DNA"/>
</dbReference>
<dbReference type="InterPro" id="IPR036860">
    <property type="entry name" value="SH2_dom_sf"/>
</dbReference>
<dbReference type="SUPFAM" id="SSF55550">
    <property type="entry name" value="SH2 domain"/>
    <property type="match status" value="1"/>
</dbReference>
<dbReference type="PROSITE" id="PS50001">
    <property type="entry name" value="SH2"/>
    <property type="match status" value="1"/>
</dbReference>
<comment type="caution">
    <text evidence="5">The sequence shown here is derived from an EMBL/GenBank/DDBJ whole genome shotgun (WGS) entry which is preliminary data.</text>
</comment>
<dbReference type="AlphaFoldDB" id="A0A8K1FEM3"/>
<evidence type="ECO:0000256" key="2">
    <source>
        <dbReference type="PROSITE-ProRule" id="PRU00339"/>
    </source>
</evidence>
<dbReference type="OrthoDB" id="67310at2759"/>
<protein>
    <recommendedName>
        <fullName evidence="4">SH2 domain-containing protein</fullName>
    </recommendedName>
</protein>
<feature type="region of interest" description="Disordered" evidence="3">
    <location>
        <begin position="500"/>
        <end position="548"/>
    </location>
</feature>
<dbReference type="InterPro" id="IPR019734">
    <property type="entry name" value="TPR_rpt"/>
</dbReference>
<sequence length="696" mass="76757">MRMATTTTVDAHDRGVFWWNERFGLVASDEVVFSTALWPALLNACRQELPKHEVFSMEELRVMAKYCIADSAWQHDTISQQDFLHFIARFGPLESSLAKVIECFTVHRELVSWFHGSMTRAEAECVLLSSQMDDGSFLVRFSESQPTRFTLSYVKVHTAPPHTGRREMRNVLIENIGKNGYVLTDSRNKAYSSIRAFIQRSSARLKYGVASKLARKCNQELVTVRSRQDLASNSYTAFSTESLGASSSSPNTSPAIPAQVARSALFDKSMPTIKLPPSNNQEEHLQANDNYSGFAFNTLLKTPSSPPKPSNPYLMESVNSSYSAFEPTAVVGVRNSPSQRSVAPSYGNQTPVADSDYSGFSSFMLTNSPSSKSPVTNQVVEDNNNEYASFESIMTKVSFSPSRARATSSSQASDEYGSFDSFTMDSVAKPSQRQHVLSQRQTAPPQDNNDYGNFMALGASVTGEPATSHGNLSRGPPSFMTASAEAYAAFANLPLTMNFVKPPPPPTSQPSPAEAPKSVTPAPPASAPAAFERPDNQEEHDAPPSTTVSALDELNAGMEFYKQQRLDDALLRFIHARELAQEIKDQVIEARALGNLGTVYLDKKNVDQAVTCYEQCLAITRSIKDVKRERTILNNLVLALMAKEDFVSAHKYCQVQLDMTVSEINRSKILSRMSLLREQVARATRQASARAVTPPY</sequence>
<name>A0A8K1FEM3_PYTOL</name>
<dbReference type="Pfam" id="PF00017">
    <property type="entry name" value="SH2"/>
    <property type="match status" value="1"/>
</dbReference>
<feature type="compositionally biased region" description="Basic and acidic residues" evidence="3">
    <location>
        <begin position="532"/>
        <end position="542"/>
    </location>
</feature>
<gene>
    <name evidence="5" type="ORF">Poli38472_008641</name>
</gene>
<feature type="repeat" description="TPR" evidence="2">
    <location>
        <begin position="590"/>
        <end position="623"/>
    </location>
</feature>
<evidence type="ECO:0000256" key="1">
    <source>
        <dbReference type="PROSITE-ProRule" id="PRU00191"/>
    </source>
</evidence>
<proteinExistence type="predicted"/>
<dbReference type="Proteomes" id="UP000794436">
    <property type="component" value="Unassembled WGS sequence"/>
</dbReference>
<accession>A0A8K1FEM3</accession>
<feature type="region of interest" description="Disordered" evidence="3">
    <location>
        <begin position="427"/>
        <end position="456"/>
    </location>
</feature>